<feature type="transmembrane region" description="Helical" evidence="6">
    <location>
        <begin position="83"/>
        <end position="104"/>
    </location>
</feature>
<dbReference type="GO" id="GO:0012505">
    <property type="term" value="C:endomembrane system"/>
    <property type="evidence" value="ECO:0007669"/>
    <property type="project" value="UniProtKB-SubCell"/>
</dbReference>
<evidence type="ECO:0000256" key="4">
    <source>
        <dbReference type="ARBA" id="ARBA00023136"/>
    </source>
</evidence>
<dbReference type="RefSeq" id="WP_170309731.1">
    <property type="nucleotide sequence ID" value="NZ_CP022743.1"/>
</dbReference>
<proteinExistence type="predicted"/>
<accession>A0A223NTV0</accession>
<evidence type="ECO:0000259" key="8">
    <source>
        <dbReference type="Pfam" id="PF00662"/>
    </source>
</evidence>
<feature type="transmembrane region" description="Helical" evidence="6">
    <location>
        <begin position="12"/>
        <end position="33"/>
    </location>
</feature>
<dbReference type="GO" id="GO:0008137">
    <property type="term" value="F:NADH dehydrogenase (ubiquinone) activity"/>
    <property type="evidence" value="ECO:0007669"/>
    <property type="project" value="InterPro"/>
</dbReference>
<dbReference type="PANTHER" id="PTHR42829">
    <property type="entry name" value="NADH-UBIQUINONE OXIDOREDUCTASE CHAIN 5"/>
    <property type="match status" value="1"/>
</dbReference>
<feature type="transmembrane region" description="Helical" evidence="6">
    <location>
        <begin position="315"/>
        <end position="335"/>
    </location>
</feature>
<feature type="transmembrane region" description="Helical" evidence="6">
    <location>
        <begin position="554"/>
        <end position="578"/>
    </location>
</feature>
<dbReference type="GO" id="GO:0042773">
    <property type="term" value="P:ATP synthesis coupled electron transport"/>
    <property type="evidence" value="ECO:0007669"/>
    <property type="project" value="InterPro"/>
</dbReference>
<dbReference type="AlphaFoldDB" id="A0A223NTV0"/>
<evidence type="ECO:0000259" key="7">
    <source>
        <dbReference type="Pfam" id="PF00361"/>
    </source>
</evidence>
<dbReference type="PRINTS" id="PR01434">
    <property type="entry name" value="NADHDHGNASE5"/>
</dbReference>
<feature type="transmembrane region" description="Helical" evidence="6">
    <location>
        <begin position="179"/>
        <end position="200"/>
    </location>
</feature>
<evidence type="ECO:0000256" key="2">
    <source>
        <dbReference type="ARBA" id="ARBA00022692"/>
    </source>
</evidence>
<dbReference type="Gene3D" id="1.20.5.2700">
    <property type="match status" value="2"/>
</dbReference>
<dbReference type="NCBIfam" id="TIGR01974">
    <property type="entry name" value="NDH_I_L"/>
    <property type="match status" value="1"/>
</dbReference>
<dbReference type="NCBIfam" id="NF005141">
    <property type="entry name" value="PRK06590.1"/>
    <property type="match status" value="1"/>
</dbReference>
<evidence type="ECO:0000313" key="10">
    <source>
        <dbReference type="Proteomes" id="UP000215002"/>
    </source>
</evidence>
<organism evidence="9 10">
    <name type="scientific">Mucilaginibacter xinganensis</name>
    <dbReference type="NCBI Taxonomy" id="1234841"/>
    <lineage>
        <taxon>Bacteria</taxon>
        <taxon>Pseudomonadati</taxon>
        <taxon>Bacteroidota</taxon>
        <taxon>Sphingobacteriia</taxon>
        <taxon>Sphingobacteriales</taxon>
        <taxon>Sphingobacteriaceae</taxon>
        <taxon>Mucilaginibacter</taxon>
    </lineage>
</organism>
<dbReference type="InterPro" id="IPR018393">
    <property type="entry name" value="NADHpl_OxRdtase_5_subgr"/>
</dbReference>
<feature type="transmembrane region" description="Helical" evidence="6">
    <location>
        <begin position="147"/>
        <end position="167"/>
    </location>
</feature>
<feature type="transmembrane region" description="Helical" evidence="6">
    <location>
        <begin position="370"/>
        <end position="389"/>
    </location>
</feature>
<gene>
    <name evidence="9" type="ORF">MuYL_1395</name>
</gene>
<feature type="transmembrane region" description="Helical" evidence="6">
    <location>
        <begin position="342"/>
        <end position="364"/>
    </location>
</feature>
<feature type="domain" description="NADH-Ubiquinone oxidoreductase (complex I) chain 5 N-terminal" evidence="8">
    <location>
        <begin position="75"/>
        <end position="125"/>
    </location>
</feature>
<sequence length="705" mass="78405">MDNFLQAIDTLTIKFTLAAVLLPLLAFIINLAIPGKKNKITGLISTGAILASSVLSVFVFSKVWNGHLVHQSITWFTIGNTKVFAGILLNNLSVLMLLLVNLIALPVHIYSTAYMKDDEGYNRYFAYLSLFCFSMLALVVADNLVLFYIFWELVGFSSYLLIGFWFTRDKAVQANKKAFIMNRIGDIGLLTAIIIIFTQFRTFDLDTLFGSVNIGKFTSVHEGLWSFNTNLTNQFGSVWIMGNVIQLPVVWQYVAFGGILLAVAAKSAQFPLHTWLPDAMEGPTSVSALIHAATMVAAGVFLLGRVYPMFNGTELTILAVTGCFTAFMAATIALTQNDLKRILAYSTISQLGYMIMAMGIGAYSSSLFHLVTHAFFKCLLFLVAGVVIHQMAHIRDDNKLNIDAQNILNMGGLRKKMPLTFITALIGGLALIGLPFTSGYLSKDGILIQAFQWSAGKSAIHMLIPVFAVLTTWLTAFYVIRLIVKVFFGDMRLLAAHPELKLHITDGGWQYTLPLVILAAGSLFPFFSLNPLSYGQSWLFKAFSAAGGGNGESLFHVIVPVGVNIFSLLVICGAYVIYAKRKVSPFLQTGLFWRLSFNEWYFDKLYTNYIVKPVLAVGRATFRFDRRVIDTFIHAIAYSVMALARLAVWIDHYIIDGFLYLVTDIVKVIGNFARRFQGGKVQYYLYSMLVVILAIFAFFLLKSEV</sequence>
<dbReference type="InterPro" id="IPR001516">
    <property type="entry name" value="Proton_antipo_N"/>
</dbReference>
<feature type="transmembrane region" description="Helical" evidence="6">
    <location>
        <begin position="632"/>
        <end position="650"/>
    </location>
</feature>
<keyword evidence="10" id="KW-1185">Reference proteome</keyword>
<feature type="transmembrane region" description="Helical" evidence="6">
    <location>
        <begin position="286"/>
        <end position="303"/>
    </location>
</feature>
<dbReference type="GO" id="GO:0003954">
    <property type="term" value="F:NADH dehydrogenase activity"/>
    <property type="evidence" value="ECO:0007669"/>
    <property type="project" value="TreeGrafter"/>
</dbReference>
<dbReference type="InterPro" id="IPR001750">
    <property type="entry name" value="ND/Mrp_TM"/>
</dbReference>
<dbReference type="Pfam" id="PF00662">
    <property type="entry name" value="Proton_antipo_N"/>
    <property type="match status" value="1"/>
</dbReference>
<reference evidence="9 10" key="1">
    <citation type="submission" date="2017-08" db="EMBL/GenBank/DDBJ databases">
        <title>Complete genome sequence of Mucilaginibacter sp. strain BJC16-A31.</title>
        <authorList>
            <consortium name="Henan University of Science and Technology"/>
            <person name="You X."/>
        </authorList>
    </citation>
    <scope>NUCLEOTIDE SEQUENCE [LARGE SCALE GENOMIC DNA]</scope>
    <source>
        <strain evidence="9 10">BJC16-A31</strain>
    </source>
</reference>
<dbReference type="GO" id="GO:0015990">
    <property type="term" value="P:electron transport coupled proton transport"/>
    <property type="evidence" value="ECO:0007669"/>
    <property type="project" value="TreeGrafter"/>
</dbReference>
<dbReference type="InterPro" id="IPR003945">
    <property type="entry name" value="NU5C-like"/>
</dbReference>
<dbReference type="PANTHER" id="PTHR42829:SF2">
    <property type="entry name" value="NADH-UBIQUINONE OXIDOREDUCTASE CHAIN 5"/>
    <property type="match status" value="1"/>
</dbReference>
<dbReference type="Pfam" id="PF00361">
    <property type="entry name" value="Proton_antipo_M"/>
    <property type="match status" value="1"/>
</dbReference>
<dbReference type="GO" id="GO:0016020">
    <property type="term" value="C:membrane"/>
    <property type="evidence" value="ECO:0007669"/>
    <property type="project" value="UniProtKB-SubCell"/>
</dbReference>
<evidence type="ECO:0000256" key="3">
    <source>
        <dbReference type="ARBA" id="ARBA00022989"/>
    </source>
</evidence>
<feature type="transmembrane region" description="Helical" evidence="6">
    <location>
        <begin position="419"/>
        <end position="442"/>
    </location>
</feature>
<name>A0A223NTV0_9SPHI</name>
<evidence type="ECO:0000313" key="9">
    <source>
        <dbReference type="EMBL" id="ASU33293.1"/>
    </source>
</evidence>
<feature type="transmembrane region" description="Helical" evidence="6">
    <location>
        <begin position="511"/>
        <end position="534"/>
    </location>
</feature>
<evidence type="ECO:0000256" key="6">
    <source>
        <dbReference type="SAM" id="Phobius"/>
    </source>
</evidence>
<feature type="transmembrane region" description="Helical" evidence="6">
    <location>
        <begin position="124"/>
        <end position="141"/>
    </location>
</feature>
<feature type="transmembrane region" description="Helical" evidence="6">
    <location>
        <begin position="40"/>
        <end position="63"/>
    </location>
</feature>
<feature type="transmembrane region" description="Helical" evidence="6">
    <location>
        <begin position="683"/>
        <end position="701"/>
    </location>
</feature>
<keyword evidence="3 6" id="KW-1133">Transmembrane helix</keyword>
<feature type="transmembrane region" description="Helical" evidence="6">
    <location>
        <begin position="462"/>
        <end position="484"/>
    </location>
</feature>
<feature type="domain" description="NADH:quinone oxidoreductase/Mrp antiporter transmembrane" evidence="7">
    <location>
        <begin position="141"/>
        <end position="457"/>
    </location>
</feature>
<dbReference type="KEGG" id="muc:MuYL_1395"/>
<keyword evidence="2 5" id="KW-0812">Transmembrane</keyword>
<evidence type="ECO:0000256" key="1">
    <source>
        <dbReference type="ARBA" id="ARBA00004127"/>
    </source>
</evidence>
<protein>
    <submittedName>
        <fullName evidence="9">NADH-quinone oxidoreductase subunit L</fullName>
    </submittedName>
</protein>
<comment type="subcellular location">
    <subcellularLocation>
        <location evidence="1">Endomembrane system</location>
        <topology evidence="1">Multi-pass membrane protein</topology>
    </subcellularLocation>
    <subcellularLocation>
        <location evidence="5">Membrane</location>
        <topology evidence="5">Multi-pass membrane protein</topology>
    </subcellularLocation>
</comment>
<dbReference type="Proteomes" id="UP000215002">
    <property type="component" value="Chromosome"/>
</dbReference>
<evidence type="ECO:0000256" key="5">
    <source>
        <dbReference type="RuleBase" id="RU000320"/>
    </source>
</evidence>
<keyword evidence="4 6" id="KW-0472">Membrane</keyword>
<feature type="transmembrane region" description="Helical" evidence="6">
    <location>
        <begin position="245"/>
        <end position="265"/>
    </location>
</feature>
<dbReference type="EMBL" id="CP022743">
    <property type="protein sequence ID" value="ASU33293.1"/>
    <property type="molecule type" value="Genomic_DNA"/>
</dbReference>